<evidence type="ECO:0000256" key="1">
    <source>
        <dbReference type="SAM" id="SignalP"/>
    </source>
</evidence>
<comment type="caution">
    <text evidence="2">The sequence shown here is derived from an EMBL/GenBank/DDBJ whole genome shotgun (WGS) entry which is preliminary data.</text>
</comment>
<reference evidence="2 3" key="1">
    <citation type="submission" date="2019-12" db="EMBL/GenBank/DDBJ databases">
        <authorList>
            <person name="Yang R."/>
        </authorList>
    </citation>
    <scope>NUCLEOTIDE SEQUENCE [LARGE SCALE GENOMIC DNA]</scope>
    <source>
        <strain evidence="2 3">DONG20-135</strain>
    </source>
</reference>
<feature type="signal peptide" evidence="1">
    <location>
        <begin position="1"/>
        <end position="20"/>
    </location>
</feature>
<evidence type="ECO:0000313" key="2">
    <source>
        <dbReference type="EMBL" id="MXQ74196.1"/>
    </source>
</evidence>
<organism evidence="2 3">
    <name type="scientific">Copranaerobaculum intestinale</name>
    <dbReference type="NCBI Taxonomy" id="2692629"/>
    <lineage>
        <taxon>Bacteria</taxon>
        <taxon>Bacillati</taxon>
        <taxon>Bacillota</taxon>
        <taxon>Erysipelotrichia</taxon>
        <taxon>Erysipelotrichales</taxon>
        <taxon>Erysipelotrichaceae</taxon>
        <taxon>Copranaerobaculum</taxon>
    </lineage>
</organism>
<keyword evidence="1" id="KW-0732">Signal</keyword>
<gene>
    <name evidence="2" type="ORF">GSF08_09635</name>
</gene>
<feature type="chain" id="PRO_5027049727" evidence="1">
    <location>
        <begin position="21"/>
        <end position="196"/>
    </location>
</feature>
<dbReference type="Proteomes" id="UP000434036">
    <property type="component" value="Unassembled WGS sequence"/>
</dbReference>
<name>A0A6N8U7N2_9FIRM</name>
<evidence type="ECO:0000313" key="3">
    <source>
        <dbReference type="Proteomes" id="UP000434036"/>
    </source>
</evidence>
<proteinExistence type="predicted"/>
<accession>A0A6N8U7N2</accession>
<protein>
    <submittedName>
        <fullName evidence="2">Uncharacterized protein</fullName>
    </submittedName>
</protein>
<dbReference type="RefSeq" id="WP_160625589.1">
    <property type="nucleotide sequence ID" value="NZ_WUUQ01000004.1"/>
</dbReference>
<sequence length="196" mass="23302">MKKILLIICMLIMNITAVNAVNPKQILILAKELPDMYILQDDGNKQFQVRILDRRTAMPMTCLNQEKARFDELKLNETAITCQIQSINSHMNLHIKHYIRLNLSNIAKDFHIKLKDYDLHKFSSTLQIFQAIGQHLSFKTIANYQHYLKTDLSLRDLYTLFKHYQDGPIQVHYLYPRLIWLPLNKSYYPLDKTFYR</sequence>
<dbReference type="EMBL" id="WUUQ01000004">
    <property type="protein sequence ID" value="MXQ74196.1"/>
    <property type="molecule type" value="Genomic_DNA"/>
</dbReference>
<reference evidence="2 3" key="2">
    <citation type="submission" date="2020-01" db="EMBL/GenBank/DDBJ databases">
        <title>Clostridiaceae sp. nov. isolated from the gut of human by culturomics.</title>
        <authorList>
            <person name="Chang Y."/>
        </authorList>
    </citation>
    <scope>NUCLEOTIDE SEQUENCE [LARGE SCALE GENOMIC DNA]</scope>
    <source>
        <strain evidence="2 3">DONG20-135</strain>
    </source>
</reference>
<keyword evidence="3" id="KW-1185">Reference proteome</keyword>
<dbReference type="AlphaFoldDB" id="A0A6N8U7N2"/>